<dbReference type="InParanoid" id="A0A0C3H3X2"/>
<reference evidence="2 3" key="1">
    <citation type="submission" date="2014-04" db="EMBL/GenBank/DDBJ databases">
        <authorList>
            <consortium name="DOE Joint Genome Institute"/>
            <person name="Kuo A."/>
            <person name="Martino E."/>
            <person name="Perotto S."/>
            <person name="Kohler A."/>
            <person name="Nagy L.G."/>
            <person name="Floudas D."/>
            <person name="Copeland A."/>
            <person name="Barry K.W."/>
            <person name="Cichocki N."/>
            <person name="Veneault-Fourrey C."/>
            <person name="LaButti K."/>
            <person name="Lindquist E.A."/>
            <person name="Lipzen A."/>
            <person name="Lundell T."/>
            <person name="Morin E."/>
            <person name="Murat C."/>
            <person name="Sun H."/>
            <person name="Tunlid A."/>
            <person name="Henrissat B."/>
            <person name="Grigoriev I.V."/>
            <person name="Hibbett D.S."/>
            <person name="Martin F."/>
            <person name="Nordberg H.P."/>
            <person name="Cantor M.N."/>
            <person name="Hua S.X."/>
        </authorList>
    </citation>
    <scope>NUCLEOTIDE SEQUENCE [LARGE SCALE GENOMIC DNA]</scope>
    <source>
        <strain evidence="2 3">Zn</strain>
    </source>
</reference>
<feature type="domain" description="Methyltransferase" evidence="1">
    <location>
        <begin position="41"/>
        <end position="136"/>
    </location>
</feature>
<dbReference type="InterPro" id="IPR041698">
    <property type="entry name" value="Methyltransf_25"/>
</dbReference>
<organism evidence="2 3">
    <name type="scientific">Oidiodendron maius (strain Zn)</name>
    <dbReference type="NCBI Taxonomy" id="913774"/>
    <lineage>
        <taxon>Eukaryota</taxon>
        <taxon>Fungi</taxon>
        <taxon>Dikarya</taxon>
        <taxon>Ascomycota</taxon>
        <taxon>Pezizomycotina</taxon>
        <taxon>Leotiomycetes</taxon>
        <taxon>Leotiomycetes incertae sedis</taxon>
        <taxon>Myxotrichaceae</taxon>
        <taxon>Oidiodendron</taxon>
    </lineage>
</organism>
<evidence type="ECO:0000259" key="1">
    <source>
        <dbReference type="Pfam" id="PF13649"/>
    </source>
</evidence>
<sequence>YTKDRKYPNNIRLIEQHDWLKRLLGCNIHPAIPTNTPGIRVADVATGTAVWLLELAKTLPLDAQLYGFDISTMQFPAPEARPSNVFLHEQNITNPFPEKYHGFFDIVAIRLITAGLRDGDWDAAVRNVNVLLKPGGYVQWIE</sequence>
<dbReference type="InterPro" id="IPR029063">
    <property type="entry name" value="SAM-dependent_MTases_sf"/>
</dbReference>
<reference evidence="3" key="2">
    <citation type="submission" date="2015-01" db="EMBL/GenBank/DDBJ databases">
        <title>Evolutionary Origins and Diversification of the Mycorrhizal Mutualists.</title>
        <authorList>
            <consortium name="DOE Joint Genome Institute"/>
            <consortium name="Mycorrhizal Genomics Consortium"/>
            <person name="Kohler A."/>
            <person name="Kuo A."/>
            <person name="Nagy L.G."/>
            <person name="Floudas D."/>
            <person name="Copeland A."/>
            <person name="Barry K.W."/>
            <person name="Cichocki N."/>
            <person name="Veneault-Fourrey C."/>
            <person name="LaButti K."/>
            <person name="Lindquist E.A."/>
            <person name="Lipzen A."/>
            <person name="Lundell T."/>
            <person name="Morin E."/>
            <person name="Murat C."/>
            <person name="Riley R."/>
            <person name="Ohm R."/>
            <person name="Sun H."/>
            <person name="Tunlid A."/>
            <person name="Henrissat B."/>
            <person name="Grigoriev I.V."/>
            <person name="Hibbett D.S."/>
            <person name="Martin F."/>
        </authorList>
    </citation>
    <scope>NUCLEOTIDE SEQUENCE [LARGE SCALE GENOMIC DNA]</scope>
    <source>
        <strain evidence="3">Zn</strain>
    </source>
</reference>
<feature type="non-terminal residue" evidence="2">
    <location>
        <position position="1"/>
    </location>
</feature>
<dbReference type="EMBL" id="KN832882">
    <property type="protein sequence ID" value="KIM97141.1"/>
    <property type="molecule type" value="Genomic_DNA"/>
</dbReference>
<dbReference type="CDD" id="cd02440">
    <property type="entry name" value="AdoMet_MTases"/>
    <property type="match status" value="1"/>
</dbReference>
<dbReference type="AlphaFoldDB" id="A0A0C3H3X2"/>
<name>A0A0C3H3X2_OIDMZ</name>
<evidence type="ECO:0000313" key="2">
    <source>
        <dbReference type="EMBL" id="KIM97141.1"/>
    </source>
</evidence>
<feature type="non-terminal residue" evidence="2">
    <location>
        <position position="142"/>
    </location>
</feature>
<evidence type="ECO:0000313" key="3">
    <source>
        <dbReference type="Proteomes" id="UP000054321"/>
    </source>
</evidence>
<dbReference type="HOGENOM" id="CLU_093259_1_1_1"/>
<dbReference type="SUPFAM" id="SSF53335">
    <property type="entry name" value="S-adenosyl-L-methionine-dependent methyltransferases"/>
    <property type="match status" value="1"/>
</dbReference>
<protein>
    <recommendedName>
        <fullName evidence="1">Methyltransferase domain-containing protein</fullName>
    </recommendedName>
</protein>
<dbReference type="Proteomes" id="UP000054321">
    <property type="component" value="Unassembled WGS sequence"/>
</dbReference>
<dbReference type="Pfam" id="PF13649">
    <property type="entry name" value="Methyltransf_25"/>
    <property type="match status" value="1"/>
</dbReference>
<accession>A0A0C3H3X2</accession>
<dbReference type="OrthoDB" id="184880at2759"/>
<keyword evidence="3" id="KW-1185">Reference proteome</keyword>
<dbReference type="Gene3D" id="3.40.50.150">
    <property type="entry name" value="Vaccinia Virus protein VP39"/>
    <property type="match status" value="1"/>
</dbReference>
<proteinExistence type="predicted"/>
<gene>
    <name evidence="2" type="ORF">OIDMADRAFT_85242</name>
</gene>